<dbReference type="InterPro" id="IPR036318">
    <property type="entry name" value="FAD-bd_PCMH-like_sf"/>
</dbReference>
<keyword evidence="4" id="KW-0274">FAD</keyword>
<name>A0A9D1N0J1_9CLOT</name>
<dbReference type="InterPro" id="IPR016171">
    <property type="entry name" value="Vanillyl_alc_oxidase_C-sub2"/>
</dbReference>
<evidence type="ECO:0000256" key="5">
    <source>
        <dbReference type="ARBA" id="ARBA00023002"/>
    </source>
</evidence>
<dbReference type="SUPFAM" id="SSF56176">
    <property type="entry name" value="FAD-binding/transporter-associated domain-like"/>
    <property type="match status" value="1"/>
</dbReference>
<dbReference type="AlphaFoldDB" id="A0A9D1N0J1"/>
<accession>A0A9D1N0J1</accession>
<organism evidence="7 8">
    <name type="scientific">Candidatus Limenecus avicola</name>
    <dbReference type="NCBI Taxonomy" id="2840847"/>
    <lineage>
        <taxon>Bacteria</taxon>
        <taxon>Bacillati</taxon>
        <taxon>Bacillota</taxon>
        <taxon>Clostridia</taxon>
        <taxon>Eubacteriales</taxon>
        <taxon>Clostridiaceae</taxon>
        <taxon>Clostridiaceae incertae sedis</taxon>
        <taxon>Candidatus Limenecus</taxon>
    </lineage>
</organism>
<dbReference type="InterPro" id="IPR051914">
    <property type="entry name" value="FAD-linked_OxidoTrans_Type4"/>
</dbReference>
<reference evidence="7" key="1">
    <citation type="submission" date="2020-10" db="EMBL/GenBank/DDBJ databases">
        <authorList>
            <person name="Gilroy R."/>
        </authorList>
    </citation>
    <scope>NUCLEOTIDE SEQUENCE</scope>
    <source>
        <strain evidence="7">CHK154-7741</strain>
    </source>
</reference>
<evidence type="ECO:0000313" key="8">
    <source>
        <dbReference type="Proteomes" id="UP000886748"/>
    </source>
</evidence>
<dbReference type="EMBL" id="DVOD01000052">
    <property type="protein sequence ID" value="HIU92882.1"/>
    <property type="molecule type" value="Genomic_DNA"/>
</dbReference>
<dbReference type="FunFam" id="3.30.70.2740:FF:000001">
    <property type="entry name" value="D-lactate dehydrogenase mitochondrial"/>
    <property type="match status" value="1"/>
</dbReference>
<dbReference type="InterPro" id="IPR016166">
    <property type="entry name" value="FAD-bd_PCMH"/>
</dbReference>
<dbReference type="SUPFAM" id="SSF55103">
    <property type="entry name" value="FAD-linked oxidases, C-terminal domain"/>
    <property type="match status" value="1"/>
</dbReference>
<comment type="caution">
    <text evidence="7">The sequence shown here is derived from an EMBL/GenBank/DDBJ whole genome shotgun (WGS) entry which is preliminary data.</text>
</comment>
<dbReference type="Pfam" id="PF02913">
    <property type="entry name" value="FAD-oxidase_C"/>
    <property type="match status" value="1"/>
</dbReference>
<dbReference type="Gene3D" id="3.30.465.10">
    <property type="match status" value="1"/>
</dbReference>
<evidence type="ECO:0000256" key="2">
    <source>
        <dbReference type="ARBA" id="ARBA00008000"/>
    </source>
</evidence>
<dbReference type="PANTHER" id="PTHR42934">
    <property type="entry name" value="GLYCOLATE OXIDASE SUBUNIT GLCD"/>
    <property type="match status" value="1"/>
</dbReference>
<dbReference type="Proteomes" id="UP000886748">
    <property type="component" value="Unassembled WGS sequence"/>
</dbReference>
<evidence type="ECO:0000313" key="7">
    <source>
        <dbReference type="EMBL" id="HIU92882.1"/>
    </source>
</evidence>
<evidence type="ECO:0000259" key="6">
    <source>
        <dbReference type="PROSITE" id="PS51387"/>
    </source>
</evidence>
<comment type="similarity">
    <text evidence="2">Belongs to the FAD-binding oxidoreductase/transferase type 4 family.</text>
</comment>
<dbReference type="GO" id="GO:0016491">
    <property type="term" value="F:oxidoreductase activity"/>
    <property type="evidence" value="ECO:0007669"/>
    <property type="project" value="UniProtKB-KW"/>
</dbReference>
<protein>
    <submittedName>
        <fullName evidence="7">FAD-binding protein</fullName>
    </submittedName>
</protein>
<dbReference type="Pfam" id="PF01565">
    <property type="entry name" value="FAD_binding_4"/>
    <property type="match status" value="1"/>
</dbReference>
<sequence>MITQEKAVIKEFAQFDESIIKAVQKIAGKDNVISDIEGLYAYSFDCAHIPFSKEYPRLVVFPQNTQQVSDIVKLANKNRIPIIERGAASNHAGGCSPVRGGIILHFSKMNQILEINNSDLTCKVQPGVVVGDLQKEALKTGLFFPPDPSNLAVSTIGGGIALSSGGPRAFKYGTFKDYVLDMEVVLADGTILRTGAPTVKNVTGYNLTQLIVGSEGTLAVITEATLRLIPAPETTNVLLAYFESIEKAVDAVSAIINNHLTPSVVDLIDKKTVQTIENFYPTGLLCDKEAVLLIEIDGDSASVAHQQEKIIELCRNNGAQNIDCANDEKHRQKIWTARRSAFGACAQLAPNVITEDVVVPRSKIAALSKGILEISRKYNLITMVMGHIGDGNIHPNFALDLRDKKQKENFEKAKAQLFRLAVKLGGTLSGEHGIGCQKANFLPIALDKTALNIMIQLKRVFDPNYILNPDKML</sequence>
<evidence type="ECO:0000256" key="1">
    <source>
        <dbReference type="ARBA" id="ARBA00001974"/>
    </source>
</evidence>
<comment type="cofactor">
    <cofactor evidence="1">
        <name>FAD</name>
        <dbReference type="ChEBI" id="CHEBI:57692"/>
    </cofactor>
</comment>
<dbReference type="InterPro" id="IPR004113">
    <property type="entry name" value="FAD-bd_oxidored_4_C"/>
</dbReference>
<evidence type="ECO:0000256" key="4">
    <source>
        <dbReference type="ARBA" id="ARBA00022827"/>
    </source>
</evidence>
<dbReference type="PANTHER" id="PTHR42934:SF2">
    <property type="entry name" value="GLYCOLATE OXIDASE SUBUNIT GLCD"/>
    <property type="match status" value="1"/>
</dbReference>
<dbReference type="Gene3D" id="1.10.45.10">
    <property type="entry name" value="Vanillyl-alcohol Oxidase, Chain A, domain 4"/>
    <property type="match status" value="1"/>
</dbReference>
<dbReference type="PROSITE" id="PS51387">
    <property type="entry name" value="FAD_PCMH"/>
    <property type="match status" value="1"/>
</dbReference>
<dbReference type="Gene3D" id="3.30.70.2740">
    <property type="match status" value="1"/>
</dbReference>
<dbReference type="GO" id="GO:0071949">
    <property type="term" value="F:FAD binding"/>
    <property type="evidence" value="ECO:0007669"/>
    <property type="project" value="InterPro"/>
</dbReference>
<gene>
    <name evidence="7" type="ORF">IAD26_07105</name>
</gene>
<dbReference type="InterPro" id="IPR016164">
    <property type="entry name" value="FAD-linked_Oxase-like_C"/>
</dbReference>
<dbReference type="FunFam" id="1.10.45.10:FF:000001">
    <property type="entry name" value="D-lactate dehydrogenase mitochondrial"/>
    <property type="match status" value="1"/>
</dbReference>
<dbReference type="InterPro" id="IPR016169">
    <property type="entry name" value="FAD-bd_PCMH_sub2"/>
</dbReference>
<reference evidence="7" key="2">
    <citation type="journal article" date="2021" name="PeerJ">
        <title>Extensive microbial diversity within the chicken gut microbiome revealed by metagenomics and culture.</title>
        <authorList>
            <person name="Gilroy R."/>
            <person name="Ravi A."/>
            <person name="Getino M."/>
            <person name="Pursley I."/>
            <person name="Horton D.L."/>
            <person name="Alikhan N.F."/>
            <person name="Baker D."/>
            <person name="Gharbi K."/>
            <person name="Hall N."/>
            <person name="Watson M."/>
            <person name="Adriaenssens E.M."/>
            <person name="Foster-Nyarko E."/>
            <person name="Jarju S."/>
            <person name="Secka A."/>
            <person name="Antonio M."/>
            <person name="Oren A."/>
            <person name="Chaudhuri R.R."/>
            <person name="La Ragione R."/>
            <person name="Hildebrand F."/>
            <person name="Pallen M.J."/>
        </authorList>
    </citation>
    <scope>NUCLEOTIDE SEQUENCE</scope>
    <source>
        <strain evidence="7">CHK154-7741</strain>
    </source>
</reference>
<keyword evidence="3" id="KW-0285">Flavoprotein</keyword>
<evidence type="ECO:0000256" key="3">
    <source>
        <dbReference type="ARBA" id="ARBA00022630"/>
    </source>
</evidence>
<feature type="domain" description="FAD-binding PCMH-type" evidence="6">
    <location>
        <begin position="52"/>
        <end position="231"/>
    </location>
</feature>
<keyword evidence="5" id="KW-0560">Oxidoreductase</keyword>
<dbReference type="InterPro" id="IPR006094">
    <property type="entry name" value="Oxid_FAD_bind_N"/>
</dbReference>
<proteinExistence type="inferred from homology"/>